<organism evidence="1 2">
    <name type="scientific">Amycolatopsis mediterranei (strain S699)</name>
    <name type="common">Nocardia mediterranei</name>
    <dbReference type="NCBI Taxonomy" id="713604"/>
    <lineage>
        <taxon>Bacteria</taxon>
        <taxon>Bacillati</taxon>
        <taxon>Actinomycetota</taxon>
        <taxon>Actinomycetes</taxon>
        <taxon>Pseudonocardiales</taxon>
        <taxon>Pseudonocardiaceae</taxon>
        <taxon>Amycolatopsis</taxon>
    </lineage>
</organism>
<dbReference type="AlphaFoldDB" id="A0A9R0NZ16"/>
<evidence type="ECO:0000313" key="1">
    <source>
        <dbReference type="EMBL" id="AEK43248.1"/>
    </source>
</evidence>
<accession>A0A9R0NZ16</accession>
<protein>
    <submittedName>
        <fullName evidence="1">Uncharacterized protein</fullName>
    </submittedName>
</protein>
<sequence length="51" mass="5571">MAPAARYTGRVTGYDAIADWYETTLVPSWRADPLLLGLSEDPRAAAIHPLT</sequence>
<name>A0A9R0NZ16_AMYMS</name>
<keyword evidence="2" id="KW-1185">Reference proteome</keyword>
<proteinExistence type="predicted"/>
<dbReference type="Proteomes" id="UP000006138">
    <property type="component" value="Chromosome"/>
</dbReference>
<reference evidence="1 2" key="1">
    <citation type="journal article" date="2011" name="J. Bacteriol.">
        <title>Whole genome sequence of the rifamycin B-producing strain Amycolatopsis mediterranei S699.</title>
        <authorList>
            <person name="Verma M."/>
            <person name="Kaur J."/>
            <person name="Kumar M."/>
            <person name="Kumari K."/>
            <person name="Saxena A."/>
            <person name="Anand S."/>
            <person name="Nigam A."/>
            <person name="Ravi V."/>
            <person name="Raghuvanshi S."/>
            <person name="Khurana P."/>
            <person name="Tyagi A.K."/>
            <person name="Khurana J.P."/>
            <person name="Lal R."/>
        </authorList>
    </citation>
    <scope>NUCLEOTIDE SEQUENCE [LARGE SCALE GENOMIC DNA]</scope>
    <source>
        <strain evidence="1 2">S699</strain>
    </source>
</reference>
<evidence type="ECO:0000313" key="2">
    <source>
        <dbReference type="Proteomes" id="UP000006138"/>
    </source>
</evidence>
<dbReference type="KEGG" id="amn:RAM_23840"/>
<dbReference type="EMBL" id="CP002896">
    <property type="protein sequence ID" value="AEK43248.1"/>
    <property type="molecule type" value="Genomic_DNA"/>
</dbReference>
<gene>
    <name evidence="1" type="ordered locus">RAM_23840</name>
</gene>